<sequence length="232" mass="25363">MTAVAGDEEWVGEIADTVEPRPIIDSVLRFEGRIWSIRSDTVDFAGHHVVRDVQQHLGAVAVIAIDDQDRVLLIRQYRHPVAMALFEPPAGLLDVAGEAPHRTAARELAEESGFEASTWHVLVDFLNSPGGSSEAIRVYLARDLREIDGGRPHTGEAEEAHLPRAWVDLDEAKDLVLAGRVGSPTAVCGILAAWASRADGWASLRPVDARWPTRETVVSHQRVNAPSPRVSE</sequence>
<dbReference type="GO" id="GO:0006753">
    <property type="term" value="P:nucleoside phosphate metabolic process"/>
    <property type="evidence" value="ECO:0007669"/>
    <property type="project" value="TreeGrafter"/>
</dbReference>
<gene>
    <name evidence="3" type="ORF">UFOPK3772_02608</name>
</gene>
<protein>
    <submittedName>
        <fullName evidence="3">Unannotated protein</fullName>
    </submittedName>
</protein>
<dbReference type="SUPFAM" id="SSF55811">
    <property type="entry name" value="Nudix"/>
    <property type="match status" value="1"/>
</dbReference>
<dbReference type="InterPro" id="IPR015797">
    <property type="entry name" value="NUDIX_hydrolase-like_dom_sf"/>
</dbReference>
<accession>A0A6J7L944</accession>
<dbReference type="GO" id="GO:0019693">
    <property type="term" value="P:ribose phosphate metabolic process"/>
    <property type="evidence" value="ECO:0007669"/>
    <property type="project" value="TreeGrafter"/>
</dbReference>
<dbReference type="PANTHER" id="PTHR11839">
    <property type="entry name" value="UDP/ADP-SUGAR PYROPHOSPHATASE"/>
    <property type="match status" value="1"/>
</dbReference>
<feature type="domain" description="Nudix hydrolase" evidence="2">
    <location>
        <begin position="54"/>
        <end position="189"/>
    </location>
</feature>
<dbReference type="Pfam" id="PF00293">
    <property type="entry name" value="NUDIX"/>
    <property type="match status" value="1"/>
</dbReference>
<organism evidence="3">
    <name type="scientific">freshwater metagenome</name>
    <dbReference type="NCBI Taxonomy" id="449393"/>
    <lineage>
        <taxon>unclassified sequences</taxon>
        <taxon>metagenomes</taxon>
        <taxon>ecological metagenomes</taxon>
    </lineage>
</organism>
<dbReference type="EMBL" id="CAFBNE010000107">
    <property type="protein sequence ID" value="CAB4965118.1"/>
    <property type="molecule type" value="Genomic_DNA"/>
</dbReference>
<dbReference type="PANTHER" id="PTHR11839:SF31">
    <property type="entry name" value="ADP-RIBOSE PYROPHOSPHATASE"/>
    <property type="match status" value="1"/>
</dbReference>
<dbReference type="InterPro" id="IPR000086">
    <property type="entry name" value="NUDIX_hydrolase_dom"/>
</dbReference>
<proteinExistence type="predicted"/>
<dbReference type="PROSITE" id="PS51462">
    <property type="entry name" value="NUDIX"/>
    <property type="match status" value="1"/>
</dbReference>
<dbReference type="AlphaFoldDB" id="A0A6J7L944"/>
<dbReference type="CDD" id="cd24158">
    <property type="entry name" value="NUDIX_ADPRase_Rv1700"/>
    <property type="match status" value="1"/>
</dbReference>
<evidence type="ECO:0000259" key="2">
    <source>
        <dbReference type="PROSITE" id="PS51462"/>
    </source>
</evidence>
<name>A0A6J7L944_9ZZZZ</name>
<dbReference type="Gene3D" id="3.90.79.10">
    <property type="entry name" value="Nucleoside Triphosphate Pyrophosphohydrolase"/>
    <property type="match status" value="1"/>
</dbReference>
<evidence type="ECO:0000313" key="3">
    <source>
        <dbReference type="EMBL" id="CAB4965118.1"/>
    </source>
</evidence>
<keyword evidence="1" id="KW-0378">Hydrolase</keyword>
<reference evidence="3" key="1">
    <citation type="submission" date="2020-05" db="EMBL/GenBank/DDBJ databases">
        <authorList>
            <person name="Chiriac C."/>
            <person name="Salcher M."/>
            <person name="Ghai R."/>
            <person name="Kavagutti S V."/>
        </authorList>
    </citation>
    <scope>NUCLEOTIDE SEQUENCE</scope>
</reference>
<evidence type="ECO:0000256" key="1">
    <source>
        <dbReference type="ARBA" id="ARBA00022801"/>
    </source>
</evidence>
<dbReference type="GO" id="GO:0005829">
    <property type="term" value="C:cytosol"/>
    <property type="evidence" value="ECO:0007669"/>
    <property type="project" value="TreeGrafter"/>
</dbReference>
<dbReference type="GO" id="GO:0016787">
    <property type="term" value="F:hydrolase activity"/>
    <property type="evidence" value="ECO:0007669"/>
    <property type="project" value="UniProtKB-KW"/>
</dbReference>